<feature type="domain" description="HTH cro/C1-type" evidence="1">
    <location>
        <begin position="18"/>
        <end position="36"/>
    </location>
</feature>
<dbReference type="PROSITE" id="PS50943">
    <property type="entry name" value="HTH_CROC1"/>
    <property type="match status" value="1"/>
</dbReference>
<reference evidence="2 3" key="1">
    <citation type="submission" date="2019-09" db="EMBL/GenBank/DDBJ databases">
        <title>Taxonomy of Antarctic Massilia spp.: description of Massilia rubra sp. nov., Massilia aquatica sp. nov., Massilia mucilaginosa sp. nov., Massilia frigida sp. nov. isolated from streams, lakes and regoliths.</title>
        <authorList>
            <person name="Holochova P."/>
            <person name="Sedlacek I."/>
            <person name="Kralova S."/>
            <person name="Maslanova I."/>
            <person name="Busse H.-J."/>
            <person name="Stankova E."/>
            <person name="Vrbovska V."/>
            <person name="Kovarovic V."/>
            <person name="Bartak M."/>
            <person name="Svec P."/>
            <person name="Pantucek R."/>
        </authorList>
    </citation>
    <scope>NUCLEOTIDE SEQUENCE [LARGE SCALE GENOMIC DNA]</scope>
    <source>
        <strain evidence="2 3">CCM 8693</strain>
    </source>
</reference>
<sequence length="225" mass="25325">MKAAELISALSSKLGTTSQSELADALGVTVGTLSNWKNRDEDLSALQVASALAKSRSAAVRKSQFETIQPIVEFYSINRCESAQGAGWLVFDGGAGANLYAKGLRDALRESHGIYIFYDSRGRALYVGKAREQTIWKEMNLAYNRKRDIQKISLVRHPERNQEFKPGYEKLRQPKDTQLELFDLACYFSAYRVDDGMIDDLEALMVRGFVNDLLNVRMETFAHAR</sequence>
<keyword evidence="3" id="KW-1185">Reference proteome</keyword>
<dbReference type="InterPro" id="IPR010982">
    <property type="entry name" value="Lambda_DNA-bd_dom_sf"/>
</dbReference>
<dbReference type="InterPro" id="IPR010744">
    <property type="entry name" value="Phage_CI_N"/>
</dbReference>
<gene>
    <name evidence="2" type="ORF">F1609_07045</name>
</gene>
<dbReference type="Proteomes" id="UP000819052">
    <property type="component" value="Unassembled WGS sequence"/>
</dbReference>
<evidence type="ECO:0000259" key="1">
    <source>
        <dbReference type="PROSITE" id="PS50943"/>
    </source>
</evidence>
<comment type="caution">
    <text evidence="2">The sequence shown here is derived from an EMBL/GenBank/DDBJ whole genome shotgun (WGS) entry which is preliminary data.</text>
</comment>
<dbReference type="RefSeq" id="WP_167075789.1">
    <property type="nucleotide sequence ID" value="NZ_VVIW01000003.1"/>
</dbReference>
<accession>A0ABX0M6P6</accession>
<evidence type="ECO:0000313" key="3">
    <source>
        <dbReference type="Proteomes" id="UP000819052"/>
    </source>
</evidence>
<dbReference type="Pfam" id="PF07022">
    <property type="entry name" value="Phage_CI_repr"/>
    <property type="match status" value="1"/>
</dbReference>
<name>A0ABX0M6P6_9BURK</name>
<dbReference type="EMBL" id="VVIW01000003">
    <property type="protein sequence ID" value="NHZ39917.1"/>
    <property type="molecule type" value="Genomic_DNA"/>
</dbReference>
<dbReference type="CDD" id="cd00093">
    <property type="entry name" value="HTH_XRE"/>
    <property type="match status" value="1"/>
</dbReference>
<organism evidence="2 3">
    <name type="scientific">Massilia aquatica</name>
    <dbReference type="NCBI Taxonomy" id="2609000"/>
    <lineage>
        <taxon>Bacteria</taxon>
        <taxon>Pseudomonadati</taxon>
        <taxon>Pseudomonadota</taxon>
        <taxon>Betaproteobacteria</taxon>
        <taxon>Burkholderiales</taxon>
        <taxon>Oxalobacteraceae</taxon>
        <taxon>Telluria group</taxon>
        <taxon>Massilia</taxon>
    </lineage>
</organism>
<protein>
    <recommendedName>
        <fullName evidence="1">HTH cro/C1-type domain-containing protein</fullName>
    </recommendedName>
</protein>
<dbReference type="InterPro" id="IPR001387">
    <property type="entry name" value="Cro/C1-type_HTH"/>
</dbReference>
<dbReference type="Gene3D" id="1.10.260.40">
    <property type="entry name" value="lambda repressor-like DNA-binding domains"/>
    <property type="match status" value="1"/>
</dbReference>
<evidence type="ECO:0000313" key="2">
    <source>
        <dbReference type="EMBL" id="NHZ39917.1"/>
    </source>
</evidence>
<proteinExistence type="predicted"/>